<gene>
    <name evidence="7" type="ORF">PEVE_00018541</name>
</gene>
<dbReference type="InterPro" id="IPR022049">
    <property type="entry name" value="FAM69_kinase_dom"/>
</dbReference>
<dbReference type="InterPro" id="IPR020519">
    <property type="entry name" value="DIPK2A/B"/>
</dbReference>
<dbReference type="Pfam" id="PF12260">
    <property type="entry name" value="PIP49_C"/>
    <property type="match status" value="1"/>
</dbReference>
<organism evidence="7 8">
    <name type="scientific">Porites evermanni</name>
    <dbReference type="NCBI Taxonomy" id="104178"/>
    <lineage>
        <taxon>Eukaryota</taxon>
        <taxon>Metazoa</taxon>
        <taxon>Cnidaria</taxon>
        <taxon>Anthozoa</taxon>
        <taxon>Hexacorallia</taxon>
        <taxon>Scleractinia</taxon>
        <taxon>Fungiina</taxon>
        <taxon>Poritidae</taxon>
        <taxon>Porites</taxon>
    </lineage>
</organism>
<reference evidence="7 8" key="1">
    <citation type="submission" date="2022-05" db="EMBL/GenBank/DDBJ databases">
        <authorList>
            <consortium name="Genoscope - CEA"/>
            <person name="William W."/>
        </authorList>
    </citation>
    <scope>NUCLEOTIDE SEQUENCE [LARGE SCALE GENOMIC DNA]</scope>
</reference>
<evidence type="ECO:0000256" key="4">
    <source>
        <dbReference type="ARBA" id="ARBA00022729"/>
    </source>
</evidence>
<proteinExistence type="inferred from homology"/>
<dbReference type="PANTHER" id="PTHR32073:SF7">
    <property type="entry name" value="GH11358P"/>
    <property type="match status" value="1"/>
</dbReference>
<evidence type="ECO:0000256" key="5">
    <source>
        <dbReference type="SAM" id="Phobius"/>
    </source>
</evidence>
<comment type="caution">
    <text evidence="7">The sequence shown here is derived from an EMBL/GenBank/DDBJ whole genome shotgun (WGS) entry which is preliminary data.</text>
</comment>
<evidence type="ECO:0000256" key="3">
    <source>
        <dbReference type="ARBA" id="ARBA00022525"/>
    </source>
</evidence>
<dbReference type="EMBL" id="CALNXI010000251">
    <property type="protein sequence ID" value="CAH3023233.1"/>
    <property type="molecule type" value="Genomic_DNA"/>
</dbReference>
<keyword evidence="5" id="KW-1133">Transmembrane helix</keyword>
<dbReference type="PANTHER" id="PTHR32073">
    <property type="entry name" value="GH11358P"/>
    <property type="match status" value="1"/>
</dbReference>
<comment type="subcellular location">
    <subcellularLocation>
        <location evidence="1">Secreted</location>
    </subcellularLocation>
</comment>
<name>A0ABN8M5K8_9CNID</name>
<keyword evidence="8" id="KW-1185">Reference proteome</keyword>
<evidence type="ECO:0000313" key="8">
    <source>
        <dbReference type="Proteomes" id="UP001159427"/>
    </source>
</evidence>
<sequence length="414" mass="47445">MWRIILAFFVPKRWRTTSYLLLLLFGTVFLFVWLAKLRSRYNIIDFGFRYEVTDVWLTIDEIGLNECPVCFGHNKSICRGILERNVKLRHKKVTATSEDWKTRAHSLWNDERISIKHFGNASEFYKIDNELCSLIGKINSPCRVREVAWNSFLNPSSVESAIQDTMECPSLRLMTKLKQIYSTEGDQQVNHNNRLYLTSSLYSNQEPVIFQLFPAENGWPFPKLYGFCGRAVVVEDAGLPLDLFLSEPWIERAKLALEVIKIAKRLTSNQEHWGLYLKEVSMGNFAVSTNRTVKLVDAEQVLVVDLTESNVTAEKKKTNNQCANTEVKCLSFFPIELCQGTIRDQNYYAVCRSVLADIGSRRGLLHSPPEENDFKVMLHDALTGCVEAKKIRRTEAIELVMGLLQSKINQASGK</sequence>
<comment type="similarity">
    <text evidence="2">Belongs to the DIPK family.</text>
</comment>
<evidence type="ECO:0000259" key="6">
    <source>
        <dbReference type="Pfam" id="PF12260"/>
    </source>
</evidence>
<dbReference type="Proteomes" id="UP001159427">
    <property type="component" value="Unassembled WGS sequence"/>
</dbReference>
<evidence type="ECO:0000313" key="7">
    <source>
        <dbReference type="EMBL" id="CAH3023233.1"/>
    </source>
</evidence>
<feature type="transmembrane region" description="Helical" evidence="5">
    <location>
        <begin position="16"/>
        <end position="35"/>
    </location>
</feature>
<protein>
    <recommendedName>
        <fullName evidence="6">FAM69 protein-kinase domain-containing protein</fullName>
    </recommendedName>
</protein>
<keyword evidence="5" id="KW-0812">Transmembrane</keyword>
<feature type="domain" description="FAM69 protein-kinase" evidence="6">
    <location>
        <begin position="201"/>
        <end position="387"/>
    </location>
</feature>
<accession>A0ABN8M5K8</accession>
<keyword evidence="4" id="KW-0732">Signal</keyword>
<evidence type="ECO:0000256" key="2">
    <source>
        <dbReference type="ARBA" id="ARBA00006338"/>
    </source>
</evidence>
<evidence type="ECO:0000256" key="1">
    <source>
        <dbReference type="ARBA" id="ARBA00004613"/>
    </source>
</evidence>
<keyword evidence="3" id="KW-0964">Secreted</keyword>
<keyword evidence="5" id="KW-0472">Membrane</keyword>